<evidence type="ECO:0000256" key="1">
    <source>
        <dbReference type="SAM" id="MobiDB-lite"/>
    </source>
</evidence>
<dbReference type="Proteomes" id="UP000306050">
    <property type="component" value="Chromosome SGRAM_16"/>
</dbReference>
<proteinExistence type="predicted"/>
<evidence type="ECO:0000313" key="3">
    <source>
        <dbReference type="Proteomes" id="UP000306050"/>
    </source>
</evidence>
<feature type="region of interest" description="Disordered" evidence="1">
    <location>
        <begin position="1"/>
        <end position="104"/>
    </location>
</feature>
<feature type="region of interest" description="Disordered" evidence="1">
    <location>
        <begin position="118"/>
        <end position="229"/>
    </location>
</feature>
<dbReference type="KEGG" id="sgra:EX895_002653"/>
<dbReference type="Gene3D" id="2.130.10.10">
    <property type="entry name" value="YVTN repeat-like/Quinoprotein amine dehydrogenase"/>
    <property type="match status" value="1"/>
</dbReference>
<evidence type="ECO:0000313" key="2">
    <source>
        <dbReference type="EMBL" id="TKY88301.1"/>
    </source>
</evidence>
<accession>A0A4U7KUP9</accession>
<dbReference type="PANTHER" id="PTHR47232:SF1">
    <property type="entry name" value="TRANSDUCIN FAMILY PROTEIN _ WD-40 REPEAT FAMILY PROTEIN"/>
    <property type="match status" value="1"/>
</dbReference>
<name>A0A4U7KUP9_9BASI</name>
<dbReference type="InterPro" id="IPR036322">
    <property type="entry name" value="WD40_repeat_dom_sf"/>
</dbReference>
<gene>
    <name evidence="2" type="ORF">EX895_002653</name>
</gene>
<evidence type="ECO:0008006" key="4">
    <source>
        <dbReference type="Google" id="ProtNLM"/>
    </source>
</evidence>
<feature type="compositionally biased region" description="Polar residues" evidence="1">
    <location>
        <begin position="171"/>
        <end position="181"/>
    </location>
</feature>
<feature type="compositionally biased region" description="Basic and acidic residues" evidence="1">
    <location>
        <begin position="124"/>
        <end position="141"/>
    </location>
</feature>
<dbReference type="PANTHER" id="PTHR47232">
    <property type="entry name" value="TRANSDUCIN FAMILY PROTEIN / WD-40 REPEAT FAMILY PROTEIN"/>
    <property type="match status" value="1"/>
</dbReference>
<feature type="compositionally biased region" description="Polar residues" evidence="1">
    <location>
        <begin position="47"/>
        <end position="75"/>
    </location>
</feature>
<dbReference type="AlphaFoldDB" id="A0A4U7KUP9"/>
<dbReference type="GeneID" id="40725548"/>
<keyword evidence="3" id="KW-1185">Reference proteome</keyword>
<sequence length="685" mass="73978">MSVSIRKPSPPSVASTQPRASAAEPAPKDSPAESRSSARASPHGRINTPTLSQLQGILAMVSNSPEKSGSSQQQPKPVKTETVEQARVPGEGGRIGEAMSADHARIAEQDQVVRQAEQAQLAEQARKDQHACQAEEARQAEEQVLCLEQLQDDESAASASEEPAPLKLTPKQVSESLTSGSKKLGAAVTTKSESVGEDELREEKPAVANAPTKRGEADDVGDTGEDDEDDRPLAEALYAFRDIAQSSLHSRAQHLDNADSDPEEDVPLQDLLQRRSSEAPSGANSVDNASKWPSTPFEPKITRLYSAAPGISIRHFVPIASSALEAQRTIVRNPAAVFDAGVAVSEFGKIATFSEKPIKRSLECEELFPGKMMEFRSDVEGKAKSIKGSGGIDRVEDVRRLTSKVCGIASSTKKPLGLGNHADYPCQVSLVTVNEIGRAHRTYHLDEQPHAWGVASISHFPRTDPLDASSIDFATGGIDGIVNHWHWRARSTNAQTFRLHTLHDANPVVALEHLSSRANVLASASIGTVVGYDLAALTLGFSWNTSDHIVHLQRTPDTKLMLGVMARRDYDQFRMFDVTGRNGPISRPVISFGWLNDSEGKLPLGRGSFHPTRRAIFAHGAEDGRIRVWDMRNARDPLIDVRLGDEPIVEAVWGRGGSEEGAGDAEDLLYVASPKGVRSVSLLAP</sequence>
<feature type="compositionally biased region" description="Acidic residues" evidence="1">
    <location>
        <begin position="218"/>
        <end position="229"/>
    </location>
</feature>
<dbReference type="EMBL" id="SRRM01000009">
    <property type="protein sequence ID" value="TKY88301.1"/>
    <property type="molecule type" value="Genomic_DNA"/>
</dbReference>
<dbReference type="RefSeq" id="XP_029740286.1">
    <property type="nucleotide sequence ID" value="XM_029883251.1"/>
</dbReference>
<dbReference type="OrthoDB" id="1897642at2759"/>
<dbReference type="InterPro" id="IPR015943">
    <property type="entry name" value="WD40/YVTN_repeat-like_dom_sf"/>
</dbReference>
<organism evidence="2 3">
    <name type="scientific">Sporisorium graminicola</name>
    <dbReference type="NCBI Taxonomy" id="280036"/>
    <lineage>
        <taxon>Eukaryota</taxon>
        <taxon>Fungi</taxon>
        <taxon>Dikarya</taxon>
        <taxon>Basidiomycota</taxon>
        <taxon>Ustilaginomycotina</taxon>
        <taxon>Ustilaginomycetes</taxon>
        <taxon>Ustilaginales</taxon>
        <taxon>Ustilaginaceae</taxon>
        <taxon>Sporisorium</taxon>
    </lineage>
</organism>
<dbReference type="SUPFAM" id="SSF50978">
    <property type="entry name" value="WD40 repeat-like"/>
    <property type="match status" value="1"/>
</dbReference>
<protein>
    <recommendedName>
        <fullName evidence="4">WD40 repeat-like protein</fullName>
    </recommendedName>
</protein>
<reference evidence="2 3" key="1">
    <citation type="submission" date="2019-05" db="EMBL/GenBank/DDBJ databases">
        <title>Sporisorium graminicola CBS 10092 draft sequencing and annotation.</title>
        <authorList>
            <person name="Solano-Gonzalez S."/>
            <person name="Caddick M.X."/>
            <person name="Darby A."/>
        </authorList>
    </citation>
    <scope>NUCLEOTIDE SEQUENCE [LARGE SCALE GENOMIC DNA]</scope>
    <source>
        <strain evidence="2 3">CBS 10092</strain>
    </source>
</reference>
<comment type="caution">
    <text evidence="2">The sequence shown here is derived from an EMBL/GenBank/DDBJ whole genome shotgun (WGS) entry which is preliminary data.</text>
</comment>